<dbReference type="AlphaFoldDB" id="A0AA36J167"/>
<evidence type="ECO:0000313" key="3">
    <source>
        <dbReference type="Proteomes" id="UP001178507"/>
    </source>
</evidence>
<feature type="region of interest" description="Disordered" evidence="1">
    <location>
        <begin position="67"/>
        <end position="90"/>
    </location>
</feature>
<name>A0AA36J167_9DINO</name>
<accession>A0AA36J167</accession>
<dbReference type="EMBL" id="CAUJNA010003276">
    <property type="protein sequence ID" value="CAJ1397713.1"/>
    <property type="molecule type" value="Genomic_DNA"/>
</dbReference>
<keyword evidence="3" id="KW-1185">Reference proteome</keyword>
<proteinExistence type="predicted"/>
<dbReference type="Proteomes" id="UP001178507">
    <property type="component" value="Unassembled WGS sequence"/>
</dbReference>
<evidence type="ECO:0000256" key="1">
    <source>
        <dbReference type="SAM" id="MobiDB-lite"/>
    </source>
</evidence>
<feature type="compositionally biased region" description="Basic and acidic residues" evidence="1">
    <location>
        <begin position="67"/>
        <end position="78"/>
    </location>
</feature>
<gene>
    <name evidence="2" type="ORF">EVOR1521_LOCUS21667</name>
</gene>
<comment type="caution">
    <text evidence="2">The sequence shown here is derived from an EMBL/GenBank/DDBJ whole genome shotgun (WGS) entry which is preliminary data.</text>
</comment>
<reference evidence="2" key="1">
    <citation type="submission" date="2023-08" db="EMBL/GenBank/DDBJ databases">
        <authorList>
            <person name="Chen Y."/>
            <person name="Shah S."/>
            <person name="Dougan E. K."/>
            <person name="Thang M."/>
            <person name="Chan C."/>
        </authorList>
    </citation>
    <scope>NUCLEOTIDE SEQUENCE</scope>
</reference>
<protein>
    <submittedName>
        <fullName evidence="2">Uncharacterized protein</fullName>
    </submittedName>
</protein>
<organism evidence="2 3">
    <name type="scientific">Effrenium voratum</name>
    <dbReference type="NCBI Taxonomy" id="2562239"/>
    <lineage>
        <taxon>Eukaryota</taxon>
        <taxon>Sar</taxon>
        <taxon>Alveolata</taxon>
        <taxon>Dinophyceae</taxon>
        <taxon>Suessiales</taxon>
        <taxon>Symbiodiniaceae</taxon>
        <taxon>Effrenium</taxon>
    </lineage>
</organism>
<sequence length="199" mass="22409">MAGAEVDALAAEIRQLKAELKAQGLSSSQINGHQVVLEKVQRLQSLKSQLASDDPRTDQAFFARQKEEVDAAQKRKQAEAASQRAELKAAEEQAPQPLIQRKIFHLFQHAGSGPTFHYEPPPRLNSKDCGFGEGKDPHPPVYITEKWDGTTMQATSRHIFKRLDLWGRRRDGDPSQRYSIRLLGWREAGPQRSGETSER</sequence>
<evidence type="ECO:0000313" key="2">
    <source>
        <dbReference type="EMBL" id="CAJ1397713.1"/>
    </source>
</evidence>